<reference evidence="2" key="1">
    <citation type="submission" date="2021-03" db="EMBL/GenBank/DDBJ databases">
        <title>Draft genome sequence of rust myrtle Austropuccinia psidii MF-1, a brazilian biotype.</title>
        <authorList>
            <person name="Quecine M.C."/>
            <person name="Pachon D.M.R."/>
            <person name="Bonatelli M.L."/>
            <person name="Correr F.H."/>
            <person name="Franceschini L.M."/>
            <person name="Leite T.F."/>
            <person name="Margarido G.R.A."/>
            <person name="Almeida C.A."/>
            <person name="Ferrarezi J.A."/>
            <person name="Labate C.A."/>
        </authorList>
    </citation>
    <scope>NUCLEOTIDE SEQUENCE</scope>
    <source>
        <strain evidence="2">MF-1</strain>
    </source>
</reference>
<dbReference type="EMBL" id="AVOT02000484">
    <property type="protein sequence ID" value="MBW0463098.1"/>
    <property type="molecule type" value="Genomic_DNA"/>
</dbReference>
<comment type="caution">
    <text evidence="2">The sequence shown here is derived from an EMBL/GenBank/DDBJ whole genome shotgun (WGS) entry which is preliminary data.</text>
</comment>
<accession>A0A9Q3BD79</accession>
<name>A0A9Q3BD79_9BASI</name>
<dbReference type="AlphaFoldDB" id="A0A9Q3BD79"/>
<keyword evidence="3" id="KW-1185">Reference proteome</keyword>
<dbReference type="Proteomes" id="UP000765509">
    <property type="component" value="Unassembled WGS sequence"/>
</dbReference>
<organism evidence="2 3">
    <name type="scientific">Austropuccinia psidii MF-1</name>
    <dbReference type="NCBI Taxonomy" id="1389203"/>
    <lineage>
        <taxon>Eukaryota</taxon>
        <taxon>Fungi</taxon>
        <taxon>Dikarya</taxon>
        <taxon>Basidiomycota</taxon>
        <taxon>Pucciniomycotina</taxon>
        <taxon>Pucciniomycetes</taxon>
        <taxon>Pucciniales</taxon>
        <taxon>Sphaerophragmiaceae</taxon>
        <taxon>Austropuccinia</taxon>
    </lineage>
</organism>
<evidence type="ECO:0000313" key="3">
    <source>
        <dbReference type="Proteomes" id="UP000765509"/>
    </source>
</evidence>
<feature type="region of interest" description="Disordered" evidence="1">
    <location>
        <begin position="89"/>
        <end position="129"/>
    </location>
</feature>
<protein>
    <submittedName>
        <fullName evidence="2">Uncharacterized protein</fullName>
    </submittedName>
</protein>
<evidence type="ECO:0000256" key="1">
    <source>
        <dbReference type="SAM" id="MobiDB-lite"/>
    </source>
</evidence>
<feature type="compositionally biased region" description="Polar residues" evidence="1">
    <location>
        <begin position="89"/>
        <end position="106"/>
    </location>
</feature>
<evidence type="ECO:0000313" key="2">
    <source>
        <dbReference type="EMBL" id="MBW0463098.1"/>
    </source>
</evidence>
<feature type="compositionally biased region" description="Polar residues" evidence="1">
    <location>
        <begin position="37"/>
        <end position="46"/>
    </location>
</feature>
<gene>
    <name evidence="2" type="ORF">O181_002813</name>
</gene>
<sequence>MTTRRSSQYYIKSDGGVLRIGNDHTKGKGKGIITGGRASTQGSAISQRQVPEISIIFEPELELIMINSNGGKSHSEVSKRHLNELIQTVSHGLQGQRLGNATTNTPRSDEPLAHPQKIPQRGGNSEILQ</sequence>
<proteinExistence type="predicted"/>
<feature type="region of interest" description="Disordered" evidence="1">
    <location>
        <begin position="20"/>
        <end position="46"/>
    </location>
</feature>